<comment type="caution">
    <text evidence="1">The sequence shown here is derived from an EMBL/GenBank/DDBJ whole genome shotgun (WGS) entry which is preliminary data.</text>
</comment>
<evidence type="ECO:0000313" key="1">
    <source>
        <dbReference type="EMBL" id="KIC56523.1"/>
    </source>
</evidence>
<proteinExistence type="predicted"/>
<protein>
    <submittedName>
        <fullName evidence="1">Uncharacterized protein</fullName>
    </submittedName>
</protein>
<evidence type="ECO:0000313" key="2">
    <source>
        <dbReference type="Proteomes" id="UP000031166"/>
    </source>
</evidence>
<gene>
    <name evidence="1" type="ORF">RM53_12055</name>
</gene>
<dbReference type="Proteomes" id="UP000031166">
    <property type="component" value="Unassembled WGS sequence"/>
</dbReference>
<name>A0A0B4DQI2_9CAUL</name>
<organism evidence="1 2">
    <name type="scientific">Brevundimonas nasdae</name>
    <dbReference type="NCBI Taxonomy" id="172043"/>
    <lineage>
        <taxon>Bacteria</taxon>
        <taxon>Pseudomonadati</taxon>
        <taxon>Pseudomonadota</taxon>
        <taxon>Alphaproteobacteria</taxon>
        <taxon>Caulobacterales</taxon>
        <taxon>Caulobacteraceae</taxon>
        <taxon>Brevundimonas</taxon>
    </lineage>
</organism>
<dbReference type="EMBL" id="JWSY01000021">
    <property type="protein sequence ID" value="KIC56523.1"/>
    <property type="molecule type" value="Genomic_DNA"/>
</dbReference>
<dbReference type="AlphaFoldDB" id="A0A0B4DQI2"/>
<sequence>MMWRPFGVDETAKQIVDLIHLLLQDPLASLDTPVGCLQRLQTNDRFDLLFGTFVFAQGEAVGALMFGAEFVF</sequence>
<dbReference type="RefSeq" id="WP_039247119.1">
    <property type="nucleotide sequence ID" value="NZ_JWSY01000021.1"/>
</dbReference>
<reference evidence="1 2" key="1">
    <citation type="submission" date="2014-12" db="EMBL/GenBank/DDBJ databases">
        <title>Genome sequencing of Brevundimonas nasdae TPW30.</title>
        <authorList>
            <person name="Tan P.W."/>
            <person name="Chan K.-G."/>
        </authorList>
    </citation>
    <scope>NUCLEOTIDE SEQUENCE [LARGE SCALE GENOMIC DNA]</scope>
    <source>
        <strain evidence="1 2">TPW30</strain>
    </source>
</reference>
<accession>A0A0B4DQI2</accession>